<dbReference type="InterPro" id="IPR012902">
    <property type="entry name" value="N_methyl_site"/>
</dbReference>
<keyword evidence="1" id="KW-0472">Membrane</keyword>
<comment type="caution">
    <text evidence="2">The sequence shown here is derived from an EMBL/GenBank/DDBJ whole genome shotgun (WGS) entry which is preliminary data.</text>
</comment>
<protein>
    <recommendedName>
        <fullName evidence="3">Prepilin-type N-terminal cleavage/methylation domain-containing protein</fullName>
    </recommendedName>
</protein>
<organism evidence="2">
    <name type="scientific">uncultured bacterium</name>
    <name type="common">gcode 4</name>
    <dbReference type="NCBI Taxonomy" id="1234023"/>
    <lineage>
        <taxon>Bacteria</taxon>
        <taxon>environmental samples</taxon>
    </lineage>
</organism>
<keyword evidence="1" id="KW-0812">Transmembrane</keyword>
<sequence>MQKNLIKGYTLVEMILSISLFAMIIIIAFQIVGNMWVMKVKQSNRIDVTQDMFYTIESLTSTIKDFWWDIDYEEYWNRKIVWEATSSWHYSIETWFWNYWNLWNISTNSYGGWYYVCRSWNSWATPWSQFMWTWWCVASSSFNFPSNNYSWQKQRYWEYSFHFIDYNSNQTADASKPWDEDWDWNIQWDDDDENLWMWPVAFSWSEVKELYLVKKWRNSERLYFRLNFKKDKNLPNWANCNSDWTWTWCVWNIQILRLTWKDHWFNHISTLTWAYDWKTDTWSCAPNFLCSWTNNLPNWIDDGWVDLLPGYVNVKNLKLFLYPNKDYKYWWKENDTSLTVNPFVRISMTIWYSWDRRKKLNWADPTTTITTSINLTKN</sequence>
<name>K2FZM7_9BACT</name>
<reference evidence="2" key="1">
    <citation type="journal article" date="2012" name="Science">
        <title>Fermentation, hydrogen, and sulfur metabolism in multiple uncultivated bacterial phyla.</title>
        <authorList>
            <person name="Wrighton K.C."/>
            <person name="Thomas B.C."/>
            <person name="Sharon I."/>
            <person name="Miller C.S."/>
            <person name="Castelle C.J."/>
            <person name="VerBerkmoes N.C."/>
            <person name="Wilkins M.J."/>
            <person name="Hettich R.L."/>
            <person name="Lipton M.S."/>
            <person name="Williams K.H."/>
            <person name="Long P.E."/>
            <person name="Banfield J.F."/>
        </authorList>
    </citation>
    <scope>NUCLEOTIDE SEQUENCE [LARGE SCALE GENOMIC DNA]</scope>
</reference>
<keyword evidence="1" id="KW-1133">Transmembrane helix</keyword>
<evidence type="ECO:0000313" key="2">
    <source>
        <dbReference type="EMBL" id="EKE28423.1"/>
    </source>
</evidence>
<dbReference type="AlphaFoldDB" id="K2FZM7"/>
<gene>
    <name evidence="2" type="ORF">ACD_3C00060G0003</name>
</gene>
<dbReference type="PROSITE" id="PS00409">
    <property type="entry name" value="PROKAR_NTER_METHYL"/>
    <property type="match status" value="1"/>
</dbReference>
<evidence type="ECO:0000256" key="1">
    <source>
        <dbReference type="SAM" id="Phobius"/>
    </source>
</evidence>
<dbReference type="EMBL" id="AMFJ01000334">
    <property type="protein sequence ID" value="EKE28423.1"/>
    <property type="molecule type" value="Genomic_DNA"/>
</dbReference>
<accession>K2FZM7</accession>
<evidence type="ECO:0008006" key="3">
    <source>
        <dbReference type="Google" id="ProtNLM"/>
    </source>
</evidence>
<proteinExistence type="predicted"/>
<feature type="transmembrane region" description="Helical" evidence="1">
    <location>
        <begin position="14"/>
        <end position="37"/>
    </location>
</feature>